<protein>
    <recommendedName>
        <fullName evidence="3">DNA topoisomerase</fullName>
        <ecNumber evidence="3">5.6.2.1</ecNumber>
    </recommendedName>
</protein>
<sequence length="397" mass="45398">MLVRERNNRHCRSLGQTRHSVGREFMLDVLESSKITPHDPVEDALRADLTYVNDSEPGIVRRRAGKGFYYLAPDGARVENPETLARIRKLAIPPAWIDVWICVRPDGHIQATGRDQRGRKQYRYHEAWFTCRDEAKFSSLVAFAEALPSLRAQVDGDLSRRGVPIERAIASIVWLLDNTMIRIGNETYTKENKSFGLTTLRSRHVEIEGSSLRFSFRGKSGQEWKLKLADRRIARIVRTIQELPGQQLFQYMEEDGARRPVTSQDVNEYIRTYAGGAFTSKHFRTWGATRAAAILLAVEPPETSKRGRNRQINAIVDRVARRLNNTRAVCRRCYIHPKVIEAWEEGRLASEMLEIRRRHRKPLKGLSGEESLVLRWLRGNGTGSQRNQASVLDVGST</sequence>
<accession>Q11EM6</accession>
<evidence type="ECO:0000256" key="6">
    <source>
        <dbReference type="ARBA" id="ARBA00023235"/>
    </source>
</evidence>
<dbReference type="EMBL" id="CP000390">
    <property type="protein sequence ID" value="ABG64149.1"/>
    <property type="molecule type" value="Genomic_DNA"/>
</dbReference>
<dbReference type="SUPFAM" id="SSF55869">
    <property type="entry name" value="DNA topoisomerase I domain"/>
    <property type="match status" value="1"/>
</dbReference>
<dbReference type="InterPro" id="IPR011010">
    <property type="entry name" value="DNA_brk_join_enz"/>
</dbReference>
<dbReference type="PRINTS" id="PR00416">
    <property type="entry name" value="EUTPISMRASEI"/>
</dbReference>
<keyword evidence="6" id="KW-0413">Isomerase</keyword>
<dbReference type="InterPro" id="IPR035447">
    <property type="entry name" value="DNA_topo_I_N_sf"/>
</dbReference>
<dbReference type="InterPro" id="IPR013500">
    <property type="entry name" value="TopoI_cat_euk"/>
</dbReference>
<keyword evidence="4" id="KW-0799">Topoisomerase</keyword>
<dbReference type="STRING" id="266779.Meso_2773"/>
<feature type="domain" description="DNA topoisomerase I catalytic core eukaryotic-type" evidence="7">
    <location>
        <begin position="132"/>
        <end position="345"/>
    </location>
</feature>
<dbReference type="GO" id="GO:0006265">
    <property type="term" value="P:DNA topological change"/>
    <property type="evidence" value="ECO:0007669"/>
    <property type="project" value="InterPro"/>
</dbReference>
<dbReference type="KEGG" id="mes:Meso_2773"/>
<dbReference type="Pfam" id="PF01028">
    <property type="entry name" value="Topoisom_I"/>
    <property type="match status" value="1"/>
</dbReference>
<dbReference type="Gene3D" id="3.30.66.10">
    <property type="entry name" value="DNA topoisomerase I domain"/>
    <property type="match status" value="1"/>
</dbReference>
<gene>
    <name evidence="9" type="ordered locus">Meso_2773</name>
</gene>
<dbReference type="GO" id="GO:0003677">
    <property type="term" value="F:DNA binding"/>
    <property type="evidence" value="ECO:0007669"/>
    <property type="project" value="UniProtKB-KW"/>
</dbReference>
<dbReference type="InterPro" id="IPR014711">
    <property type="entry name" value="TopoI_cat_a-hlx-sub_euk"/>
</dbReference>
<dbReference type="Gene3D" id="3.90.15.10">
    <property type="entry name" value="Topoisomerase I, Chain A, domain 3"/>
    <property type="match status" value="1"/>
</dbReference>
<proteinExistence type="inferred from homology"/>
<evidence type="ECO:0000256" key="2">
    <source>
        <dbReference type="ARBA" id="ARBA00006645"/>
    </source>
</evidence>
<dbReference type="EC" id="5.6.2.1" evidence="3"/>
<evidence type="ECO:0000259" key="8">
    <source>
        <dbReference type="Pfam" id="PF21338"/>
    </source>
</evidence>
<evidence type="ECO:0000259" key="7">
    <source>
        <dbReference type="Pfam" id="PF01028"/>
    </source>
</evidence>
<feature type="domain" description="DNA topoisomerase IB N-terminal" evidence="8">
    <location>
        <begin position="67"/>
        <end position="115"/>
    </location>
</feature>
<evidence type="ECO:0000256" key="1">
    <source>
        <dbReference type="ARBA" id="ARBA00000213"/>
    </source>
</evidence>
<evidence type="ECO:0000256" key="3">
    <source>
        <dbReference type="ARBA" id="ARBA00012891"/>
    </source>
</evidence>
<dbReference type="AlphaFoldDB" id="Q11EM6"/>
<evidence type="ECO:0000256" key="5">
    <source>
        <dbReference type="ARBA" id="ARBA00023125"/>
    </source>
</evidence>
<dbReference type="InterPro" id="IPR001631">
    <property type="entry name" value="TopoI"/>
</dbReference>
<dbReference type="eggNOG" id="COG3569">
    <property type="taxonomic scope" value="Bacteria"/>
</dbReference>
<keyword evidence="5" id="KW-0238">DNA-binding</keyword>
<dbReference type="InterPro" id="IPR049331">
    <property type="entry name" value="Top1B_N_bact"/>
</dbReference>
<reference evidence="9" key="1">
    <citation type="submission" date="2006-06" db="EMBL/GenBank/DDBJ databases">
        <title>Complete sequence of chromosome of Chelativorans sp. BNC1.</title>
        <authorList>
            <consortium name="US DOE Joint Genome Institute"/>
            <person name="Copeland A."/>
            <person name="Lucas S."/>
            <person name="Lapidus A."/>
            <person name="Barry K."/>
            <person name="Detter J.C."/>
            <person name="Glavina del Rio T."/>
            <person name="Hammon N."/>
            <person name="Israni S."/>
            <person name="Dalin E."/>
            <person name="Tice H."/>
            <person name="Pitluck S."/>
            <person name="Chertkov O."/>
            <person name="Brettin T."/>
            <person name="Bruce D."/>
            <person name="Han C."/>
            <person name="Tapia R."/>
            <person name="Gilna P."/>
            <person name="Schmutz J."/>
            <person name="Larimer F."/>
            <person name="Land M."/>
            <person name="Hauser L."/>
            <person name="Kyrpides N."/>
            <person name="Mikhailova N."/>
            <person name="Richardson P."/>
        </authorList>
    </citation>
    <scope>NUCLEOTIDE SEQUENCE</scope>
    <source>
        <strain evidence="9">BNC1</strain>
    </source>
</reference>
<dbReference type="SUPFAM" id="SSF56349">
    <property type="entry name" value="DNA breaking-rejoining enzymes"/>
    <property type="match status" value="1"/>
</dbReference>
<evidence type="ECO:0000256" key="4">
    <source>
        <dbReference type="ARBA" id="ARBA00023029"/>
    </source>
</evidence>
<name>Q11EM6_CHESB</name>
<comment type="similarity">
    <text evidence="2">Belongs to the type IB topoisomerase family.</text>
</comment>
<dbReference type="Gene3D" id="1.10.132.120">
    <property type="match status" value="1"/>
</dbReference>
<dbReference type="Pfam" id="PF21338">
    <property type="entry name" value="Top1B_N_bact"/>
    <property type="match status" value="1"/>
</dbReference>
<dbReference type="GO" id="GO:0003917">
    <property type="term" value="F:DNA topoisomerase type I (single strand cut, ATP-independent) activity"/>
    <property type="evidence" value="ECO:0007669"/>
    <property type="project" value="UniProtKB-EC"/>
</dbReference>
<dbReference type="PROSITE" id="PS52038">
    <property type="entry name" value="TOPO_IB_2"/>
    <property type="match status" value="1"/>
</dbReference>
<comment type="catalytic activity">
    <reaction evidence="1">
        <text>ATP-independent breakage of single-stranded DNA, followed by passage and rejoining.</text>
        <dbReference type="EC" id="5.6.2.1"/>
    </reaction>
</comment>
<dbReference type="HOGENOM" id="CLU_046978_1_1_5"/>
<organism evidence="9">
    <name type="scientific">Chelativorans sp. (strain BNC1)</name>
    <dbReference type="NCBI Taxonomy" id="266779"/>
    <lineage>
        <taxon>Bacteria</taxon>
        <taxon>Pseudomonadati</taxon>
        <taxon>Pseudomonadota</taxon>
        <taxon>Alphaproteobacteria</taxon>
        <taxon>Hyphomicrobiales</taxon>
        <taxon>Phyllobacteriaceae</taxon>
        <taxon>Chelativorans</taxon>
    </lineage>
</organism>
<evidence type="ECO:0000313" key="9">
    <source>
        <dbReference type="EMBL" id="ABG64149.1"/>
    </source>
</evidence>